<dbReference type="Pfam" id="PF13557">
    <property type="entry name" value="Phenol_MetA_deg"/>
    <property type="match status" value="1"/>
</dbReference>
<protein>
    <recommendedName>
        <fullName evidence="3">MetA-pathway of phenol degradation</fullName>
    </recommendedName>
</protein>
<organism evidence="1 2">
    <name type="scientific">Paraburkholderia solitsugae</name>
    <dbReference type="NCBI Taxonomy" id="2675748"/>
    <lineage>
        <taxon>Bacteria</taxon>
        <taxon>Pseudomonadati</taxon>
        <taxon>Pseudomonadota</taxon>
        <taxon>Betaproteobacteria</taxon>
        <taxon>Burkholderiales</taxon>
        <taxon>Burkholderiaceae</taxon>
        <taxon>Paraburkholderia</taxon>
    </lineage>
</organism>
<evidence type="ECO:0008006" key="3">
    <source>
        <dbReference type="Google" id="ProtNLM"/>
    </source>
</evidence>
<sequence length="109" mass="12028">MFFDFASKNNRTNYSTGLVGDIDFAVTERMGHWQAGLAGYYAKQWQEDIQNGMPVAPNGKKLFALALGPVVAYDIPKWHASVKLKVTLPVAQGNGLNTTRVILIFNKAL</sequence>
<evidence type="ECO:0000313" key="1">
    <source>
        <dbReference type="EMBL" id="NPT40309.1"/>
    </source>
</evidence>
<dbReference type="InterPro" id="IPR025737">
    <property type="entry name" value="FApF"/>
</dbReference>
<gene>
    <name evidence="1" type="ORF">GNZ12_03060</name>
</gene>
<evidence type="ECO:0000313" key="2">
    <source>
        <dbReference type="Proteomes" id="UP000652198"/>
    </source>
</evidence>
<dbReference type="EMBL" id="WOEY01000014">
    <property type="protein sequence ID" value="NPT40309.1"/>
    <property type="molecule type" value="Genomic_DNA"/>
</dbReference>
<reference evidence="1 2" key="1">
    <citation type="submission" date="2019-11" db="EMBL/GenBank/DDBJ databases">
        <title>Metabolism of dissolved organic matter in forest soils.</title>
        <authorList>
            <person name="Cyle K.T."/>
            <person name="Wilhelm R.C."/>
            <person name="Martinez C.E."/>
        </authorList>
    </citation>
    <scope>NUCLEOTIDE SEQUENCE [LARGE SCALE GENOMIC DNA]</scope>
    <source>
        <strain evidence="1 2">1N</strain>
    </source>
</reference>
<comment type="caution">
    <text evidence="1">The sequence shown here is derived from an EMBL/GenBank/DDBJ whole genome shotgun (WGS) entry which is preliminary data.</text>
</comment>
<keyword evidence="2" id="KW-1185">Reference proteome</keyword>
<name>A0ABX2BHN6_9BURK</name>
<accession>A0ABX2BHN6</accession>
<proteinExistence type="predicted"/>
<dbReference type="Proteomes" id="UP000652198">
    <property type="component" value="Unassembled WGS sequence"/>
</dbReference>